<comment type="subcellular location">
    <subcellularLocation>
        <location evidence="1">Membrane</location>
        <topology evidence="1">Multi-pass membrane protein</topology>
    </subcellularLocation>
</comment>
<feature type="compositionally biased region" description="Low complexity" evidence="7">
    <location>
        <begin position="21"/>
        <end position="31"/>
    </location>
</feature>
<accession>A0AAD9JKX5</accession>
<keyword evidence="3 8" id="KW-0812">Transmembrane</keyword>
<evidence type="ECO:0000313" key="10">
    <source>
        <dbReference type="Proteomes" id="UP001208570"/>
    </source>
</evidence>
<sequence length="288" mass="32244">MTAAKNGLLRRRTDKAGDAGSKSCQSSPSGSWDVVDVDSLPQFLRDNEFLLSGHRPQLHSIVECCRSAFRIHTETCNIWTHLLGCVGTILLAVYYLTFVTSDWLHGVTFSVFFSGAIFCLGASTIFHMLICHSEEMCILMAKIDYCGVIALIVSSFIPWVYFGFYCHDSTIKLMYMSSAVCLGSLCIWFVLQDKFREPRFRTIRADGQIFGCHDWLIFMAILYLSGGVIYAMRLPERLWPGKFDIWCQSHQILHICVVGGVVACYNGASKLANHRLSLGAQVCNTTSS</sequence>
<dbReference type="PANTHER" id="PTHR20855:SF52">
    <property type="entry name" value="ADIPONECTIN RECEPTOR PROTEIN"/>
    <property type="match status" value="1"/>
</dbReference>
<evidence type="ECO:0000256" key="6">
    <source>
        <dbReference type="PIRSR" id="PIRSR604254-1"/>
    </source>
</evidence>
<feature type="binding site" evidence="6">
    <location>
        <position position="254"/>
    </location>
    <ligand>
        <name>Zn(2+)</name>
        <dbReference type="ChEBI" id="CHEBI:29105"/>
    </ligand>
</feature>
<evidence type="ECO:0000313" key="9">
    <source>
        <dbReference type="EMBL" id="KAK2155089.1"/>
    </source>
</evidence>
<dbReference type="InterPro" id="IPR004254">
    <property type="entry name" value="AdipoR/HlyIII-related"/>
</dbReference>
<feature type="transmembrane region" description="Helical" evidence="8">
    <location>
        <begin position="143"/>
        <end position="161"/>
    </location>
</feature>
<evidence type="ECO:0000256" key="2">
    <source>
        <dbReference type="ARBA" id="ARBA00007018"/>
    </source>
</evidence>
<feature type="transmembrane region" description="Helical" evidence="8">
    <location>
        <begin position="212"/>
        <end position="232"/>
    </location>
</feature>
<evidence type="ECO:0000256" key="4">
    <source>
        <dbReference type="ARBA" id="ARBA00022989"/>
    </source>
</evidence>
<name>A0AAD9JKX5_9ANNE</name>
<keyword evidence="4 8" id="KW-1133">Transmembrane helix</keyword>
<feature type="transmembrane region" description="Helical" evidence="8">
    <location>
        <begin position="76"/>
        <end position="97"/>
    </location>
</feature>
<evidence type="ECO:0000256" key="7">
    <source>
        <dbReference type="SAM" id="MobiDB-lite"/>
    </source>
</evidence>
<evidence type="ECO:0000256" key="3">
    <source>
        <dbReference type="ARBA" id="ARBA00022692"/>
    </source>
</evidence>
<feature type="region of interest" description="Disordered" evidence="7">
    <location>
        <begin position="1"/>
        <end position="31"/>
    </location>
</feature>
<feature type="transmembrane region" description="Helical" evidence="8">
    <location>
        <begin position="173"/>
        <end position="191"/>
    </location>
</feature>
<organism evidence="9 10">
    <name type="scientific">Paralvinella palmiformis</name>
    <dbReference type="NCBI Taxonomy" id="53620"/>
    <lineage>
        <taxon>Eukaryota</taxon>
        <taxon>Metazoa</taxon>
        <taxon>Spiralia</taxon>
        <taxon>Lophotrochozoa</taxon>
        <taxon>Annelida</taxon>
        <taxon>Polychaeta</taxon>
        <taxon>Sedentaria</taxon>
        <taxon>Canalipalpata</taxon>
        <taxon>Terebellida</taxon>
        <taxon>Terebelliformia</taxon>
        <taxon>Alvinellidae</taxon>
        <taxon>Paralvinella</taxon>
    </lineage>
</organism>
<keyword evidence="10" id="KW-1185">Reference proteome</keyword>
<dbReference type="GO" id="GO:0046872">
    <property type="term" value="F:metal ion binding"/>
    <property type="evidence" value="ECO:0007669"/>
    <property type="project" value="UniProtKB-KW"/>
</dbReference>
<evidence type="ECO:0000256" key="5">
    <source>
        <dbReference type="ARBA" id="ARBA00023136"/>
    </source>
</evidence>
<dbReference type="EMBL" id="JAODUP010000249">
    <property type="protein sequence ID" value="KAK2155089.1"/>
    <property type="molecule type" value="Genomic_DNA"/>
</dbReference>
<feature type="binding site" evidence="6">
    <location>
        <position position="250"/>
    </location>
    <ligand>
        <name>Zn(2+)</name>
        <dbReference type="ChEBI" id="CHEBI:29105"/>
    </ligand>
</feature>
<dbReference type="GO" id="GO:0033211">
    <property type="term" value="P:adiponectin-activated signaling pathway"/>
    <property type="evidence" value="ECO:0007669"/>
    <property type="project" value="TreeGrafter"/>
</dbReference>
<evidence type="ECO:0000256" key="1">
    <source>
        <dbReference type="ARBA" id="ARBA00004141"/>
    </source>
</evidence>
<dbReference type="Proteomes" id="UP001208570">
    <property type="component" value="Unassembled WGS sequence"/>
</dbReference>
<protein>
    <submittedName>
        <fullName evidence="9">Uncharacterized protein</fullName>
    </submittedName>
</protein>
<comment type="similarity">
    <text evidence="2">Belongs to the ADIPOR family.</text>
</comment>
<gene>
    <name evidence="9" type="ORF">LSH36_249g00039</name>
</gene>
<feature type="transmembrane region" description="Helical" evidence="8">
    <location>
        <begin position="252"/>
        <end position="268"/>
    </location>
</feature>
<evidence type="ECO:0000256" key="8">
    <source>
        <dbReference type="SAM" id="Phobius"/>
    </source>
</evidence>
<keyword evidence="6" id="KW-0479">Metal-binding</keyword>
<comment type="caution">
    <text evidence="9">The sequence shown here is derived from an EMBL/GenBank/DDBJ whole genome shotgun (WGS) entry which is preliminary data.</text>
</comment>
<dbReference type="GO" id="GO:0005886">
    <property type="term" value="C:plasma membrane"/>
    <property type="evidence" value="ECO:0007669"/>
    <property type="project" value="TreeGrafter"/>
</dbReference>
<dbReference type="AlphaFoldDB" id="A0AAD9JKX5"/>
<keyword evidence="5 8" id="KW-0472">Membrane</keyword>
<feature type="binding site" evidence="6">
    <location>
        <position position="127"/>
    </location>
    <ligand>
        <name>Zn(2+)</name>
        <dbReference type="ChEBI" id="CHEBI:29105"/>
    </ligand>
</feature>
<feature type="transmembrane region" description="Helical" evidence="8">
    <location>
        <begin position="109"/>
        <end position="131"/>
    </location>
</feature>
<dbReference type="PANTHER" id="PTHR20855">
    <property type="entry name" value="ADIPOR/PROGESTIN RECEPTOR-RELATED"/>
    <property type="match status" value="1"/>
</dbReference>
<dbReference type="GO" id="GO:0038023">
    <property type="term" value="F:signaling receptor activity"/>
    <property type="evidence" value="ECO:0007669"/>
    <property type="project" value="TreeGrafter"/>
</dbReference>
<proteinExistence type="inferred from homology"/>
<keyword evidence="6" id="KW-0862">Zinc</keyword>
<reference evidence="9" key="1">
    <citation type="journal article" date="2023" name="Mol. Biol. Evol.">
        <title>Third-Generation Sequencing Reveals the Adaptive Role of the Epigenome in Three Deep-Sea Polychaetes.</title>
        <authorList>
            <person name="Perez M."/>
            <person name="Aroh O."/>
            <person name="Sun Y."/>
            <person name="Lan Y."/>
            <person name="Juniper S.K."/>
            <person name="Young C.R."/>
            <person name="Angers B."/>
            <person name="Qian P.Y."/>
        </authorList>
    </citation>
    <scope>NUCLEOTIDE SEQUENCE</scope>
    <source>
        <strain evidence="9">P08H-3</strain>
    </source>
</reference>
<dbReference type="Pfam" id="PF03006">
    <property type="entry name" value="HlyIII"/>
    <property type="match status" value="2"/>
</dbReference>